<accession>A0A553I681</accession>
<evidence type="ECO:0000313" key="3">
    <source>
        <dbReference type="EMBL" id="TRX95674.1"/>
    </source>
</evidence>
<feature type="compositionally biased region" description="Basic and acidic residues" evidence="2">
    <location>
        <begin position="186"/>
        <end position="195"/>
    </location>
</feature>
<feature type="compositionally biased region" description="Polar residues" evidence="2">
    <location>
        <begin position="210"/>
        <end position="219"/>
    </location>
</feature>
<feature type="coiled-coil region" evidence="1">
    <location>
        <begin position="720"/>
        <end position="827"/>
    </location>
</feature>
<evidence type="ECO:0000313" key="4">
    <source>
        <dbReference type="Proteomes" id="UP000319160"/>
    </source>
</evidence>
<gene>
    <name evidence="3" type="ORF">FHL15_003632</name>
</gene>
<feature type="region of interest" description="Disordered" evidence="2">
    <location>
        <begin position="113"/>
        <end position="237"/>
    </location>
</feature>
<keyword evidence="1" id="KW-0175">Coiled coil</keyword>
<feature type="compositionally biased region" description="Basic and acidic residues" evidence="2">
    <location>
        <begin position="162"/>
        <end position="178"/>
    </location>
</feature>
<feature type="coiled-coil region" evidence="1">
    <location>
        <begin position="544"/>
        <end position="571"/>
    </location>
</feature>
<feature type="region of interest" description="Disordered" evidence="2">
    <location>
        <begin position="278"/>
        <end position="387"/>
    </location>
</feature>
<feature type="compositionally biased region" description="Basic and acidic residues" evidence="2">
    <location>
        <begin position="1146"/>
        <end position="1167"/>
    </location>
</feature>
<dbReference type="EMBL" id="VFLP01000015">
    <property type="protein sequence ID" value="TRX95674.1"/>
    <property type="molecule type" value="Genomic_DNA"/>
</dbReference>
<sequence>MAAEHTSKSSPEPHLLEVDPQIDSQDSSMIESNFIAPLEDSQETLDVVSCGSKSNGDHETEVISQPLQPMKGAFISRPQREDPLDFQNGFQYSRAPTLQSLPFQPSVLPKVISRQSGSRNDGVVITEHQSRDTRPQTADDLFDGSRNVQTTATQASEPLPNIKEKTHDAVSNHSDPHSDSTMSGGDRPEKQRLDAAQDDPTLRPPFHISSPFSKISAASQHPREYSRSPTTKLGEPKLSKAFSNIQRKALIQSAHTTHHSKSQVDRVSPSMFNRSRLHQDATNIPEITNSQTRQHQQQPNSDYVSDKSPATPGGAEAVVQSSRNNRNSATRTTHPSAHEDDEDYNISTRSESRTSNISKSRAPPVLKHKRSQRRQARQIQEDSNVHRQKLAESWNNYFVHEDSQRRHWKDQVDCMITELAERDDRVAKYLTEIRKQDQLIIDLKSANEEQCALYEKQESVLAELEKRRQSLRSKMKECKDHLNDSTKERQKIYNYFQSRYQQMREQIEKAAQNHQSSLMQALSTTDKAREEIRTSVQEIRMLSQEEIQKQIATLQERLAEREKEVDREKNYTNGLRQELKESHEVNEGALKVLNGQSQELIKMGHERATQVQNIENCLEQQGLEIQSLLKLFENDRAQTVSHSELAQSLKVLQMELSESVLSEFREHAASDRKLSSKTTTDLRAEILAIHELCTGLSQQIQDKQNASEWQEKHGMAQMDNQALHLEIDQLQKELLQMRNEARTQLYQHAILQQELTTLRAGAEAADAAKNRIENLENAKQKISESLDEKEKRIGILEGKLRSAEETLSIQDRQLKNQERQVLNEKEKHKQAIAGYLEQQKQAVEQAKTEESAKTRAQCEMVQGRLQDAEQRCSQLQQELAQAKEGSENALKSKEEESARQMQETMEPTIKQINELLEELQAVEQEKGDLTANLEAWSNDHIELSLLRQVIRKLAEDQKAAIGNGKQLWELLDVQKKLEGTWQSHKSEVDAIKRAIELEKSVIAERERESGRRRKGKGPIEISHVGNRRVTIQFPRDKDTGNGSVVPMSVEEERATRRQAASPTGIMKPALLQVEGQLKRSYHKIPVPARETRGRPERRVANRGVAPVLVSHSAYNRPVLGTEEPIPENTGSVFADMPSTMKRKRAESKAEGRENFEKKESQSTEKRATKISRSESNYFHDLVPQELITSPIQQQLQLGLSRGGPTERRSRSFVTNGSMGSGTQ</sequence>
<feature type="coiled-coil region" evidence="1">
    <location>
        <begin position="447"/>
        <end position="513"/>
    </location>
</feature>
<keyword evidence="4" id="KW-1185">Reference proteome</keyword>
<feature type="region of interest" description="Disordered" evidence="2">
    <location>
        <begin position="1119"/>
        <end position="1176"/>
    </location>
</feature>
<feature type="compositionally biased region" description="Polar residues" evidence="2">
    <location>
        <begin position="319"/>
        <end position="335"/>
    </location>
</feature>
<protein>
    <submittedName>
        <fullName evidence="3">Uncharacterized protein</fullName>
    </submittedName>
</protein>
<dbReference type="OrthoDB" id="4848543at2759"/>
<comment type="caution">
    <text evidence="3">The sequence shown here is derived from an EMBL/GenBank/DDBJ whole genome shotgun (WGS) entry which is preliminary data.</text>
</comment>
<feature type="region of interest" description="Disordered" evidence="2">
    <location>
        <begin position="1193"/>
        <end position="1223"/>
    </location>
</feature>
<feature type="compositionally biased region" description="Polar residues" evidence="2">
    <location>
        <begin position="146"/>
        <end position="156"/>
    </location>
</feature>
<dbReference type="STRING" id="2512241.A0A553I681"/>
<feature type="region of interest" description="Disordered" evidence="2">
    <location>
        <begin position="1"/>
        <end position="28"/>
    </location>
</feature>
<feature type="compositionally biased region" description="Polar residues" evidence="2">
    <location>
        <begin position="345"/>
        <end position="359"/>
    </location>
</feature>
<dbReference type="Proteomes" id="UP000319160">
    <property type="component" value="Unassembled WGS sequence"/>
</dbReference>
<organism evidence="3 4">
    <name type="scientific">Xylaria flabelliformis</name>
    <dbReference type="NCBI Taxonomy" id="2512241"/>
    <lineage>
        <taxon>Eukaryota</taxon>
        <taxon>Fungi</taxon>
        <taxon>Dikarya</taxon>
        <taxon>Ascomycota</taxon>
        <taxon>Pezizomycotina</taxon>
        <taxon>Sordariomycetes</taxon>
        <taxon>Xylariomycetidae</taxon>
        <taxon>Xylariales</taxon>
        <taxon>Xylariaceae</taxon>
        <taxon>Xylaria</taxon>
    </lineage>
</organism>
<proteinExistence type="predicted"/>
<dbReference type="AlphaFoldDB" id="A0A553I681"/>
<evidence type="ECO:0000256" key="2">
    <source>
        <dbReference type="SAM" id="MobiDB-lite"/>
    </source>
</evidence>
<name>A0A553I681_9PEZI</name>
<feature type="compositionally biased region" description="Low complexity" evidence="2">
    <location>
        <begin position="1193"/>
        <end position="1203"/>
    </location>
</feature>
<reference evidence="4" key="1">
    <citation type="submission" date="2019-06" db="EMBL/GenBank/DDBJ databases">
        <title>Draft genome sequence of the griseofulvin-producing fungus Xylaria cubensis strain G536.</title>
        <authorList>
            <person name="Mead M.E."/>
            <person name="Raja H.A."/>
            <person name="Steenwyk J.L."/>
            <person name="Knowles S.L."/>
            <person name="Oberlies N.H."/>
            <person name="Rokas A."/>
        </authorList>
    </citation>
    <scope>NUCLEOTIDE SEQUENCE [LARGE SCALE GENOMIC DNA]</scope>
    <source>
        <strain evidence="4">G536</strain>
    </source>
</reference>
<feature type="compositionally biased region" description="Basic residues" evidence="2">
    <location>
        <begin position="366"/>
        <end position="376"/>
    </location>
</feature>
<feature type="compositionally biased region" description="Polar residues" evidence="2">
    <location>
        <begin position="280"/>
        <end position="303"/>
    </location>
</feature>
<feature type="coiled-coil region" evidence="1">
    <location>
        <begin position="851"/>
        <end position="939"/>
    </location>
</feature>
<evidence type="ECO:0000256" key="1">
    <source>
        <dbReference type="SAM" id="Coils"/>
    </source>
</evidence>